<dbReference type="Proteomes" id="UP000663671">
    <property type="component" value="Chromosome 3"/>
</dbReference>
<dbReference type="VEuPathDB" id="FungiDB:I7I51_06754"/>
<evidence type="ECO:0000256" key="1">
    <source>
        <dbReference type="SAM" id="MobiDB-lite"/>
    </source>
</evidence>
<organism evidence="2 3">
    <name type="scientific">Ajellomyces capsulatus</name>
    <name type="common">Darling's disease fungus</name>
    <name type="synonym">Histoplasma capsulatum</name>
    <dbReference type="NCBI Taxonomy" id="5037"/>
    <lineage>
        <taxon>Eukaryota</taxon>
        <taxon>Fungi</taxon>
        <taxon>Dikarya</taxon>
        <taxon>Ascomycota</taxon>
        <taxon>Pezizomycotina</taxon>
        <taxon>Eurotiomycetes</taxon>
        <taxon>Eurotiomycetidae</taxon>
        <taxon>Onygenales</taxon>
        <taxon>Ajellomycetaceae</taxon>
        <taxon>Histoplasma</taxon>
    </lineage>
</organism>
<feature type="compositionally biased region" description="Polar residues" evidence="1">
    <location>
        <begin position="94"/>
        <end position="104"/>
    </location>
</feature>
<protein>
    <submittedName>
        <fullName evidence="2">Uncharacterized protein</fullName>
    </submittedName>
</protein>
<gene>
    <name evidence="2" type="ORF">I7I51_06754</name>
</gene>
<name>A0A8A1MMP0_AJECA</name>
<dbReference type="EMBL" id="CP069115">
    <property type="protein sequence ID" value="QSS65903.1"/>
    <property type="molecule type" value="Genomic_DNA"/>
</dbReference>
<evidence type="ECO:0000313" key="2">
    <source>
        <dbReference type="EMBL" id="QSS65903.1"/>
    </source>
</evidence>
<accession>A0A8A1MMP0</accession>
<reference evidence="2" key="1">
    <citation type="submission" date="2021-01" db="EMBL/GenBank/DDBJ databases">
        <title>Chromosome-level genome assembly of a human fungal pathogen reveals clustering of transcriptionally co-regulated genes.</title>
        <authorList>
            <person name="Voorhies M."/>
            <person name="Cohen S."/>
            <person name="Shea T.P."/>
            <person name="Petrus S."/>
            <person name="Munoz J.F."/>
            <person name="Poplawski S."/>
            <person name="Goldman W.E."/>
            <person name="Michael T."/>
            <person name="Cuomo C.A."/>
            <person name="Sil A."/>
            <person name="Beyhan S."/>
        </authorList>
    </citation>
    <scope>NUCLEOTIDE SEQUENCE</scope>
    <source>
        <strain evidence="2">WU24</strain>
    </source>
</reference>
<evidence type="ECO:0000313" key="3">
    <source>
        <dbReference type="Proteomes" id="UP000663671"/>
    </source>
</evidence>
<feature type="region of interest" description="Disordered" evidence="1">
    <location>
        <begin position="82"/>
        <end position="104"/>
    </location>
</feature>
<proteinExistence type="predicted"/>
<sequence>MLRGSCGENFAFLPRYIVLCRFFGTNITSKHLITPGFPMSAGIVVKQKRLWMSSHLSTRLTLSELLSLASLVFGSARTERASRVNGNNTGGPSMGYSGTTNDYD</sequence>
<dbReference type="AlphaFoldDB" id="A0A8A1MMP0"/>